<evidence type="ECO:0008006" key="4">
    <source>
        <dbReference type="Google" id="ProtNLM"/>
    </source>
</evidence>
<dbReference type="PATRIC" id="fig|1121014.3.peg.1909"/>
<evidence type="ECO:0000256" key="1">
    <source>
        <dbReference type="SAM" id="Phobius"/>
    </source>
</evidence>
<dbReference type="EMBL" id="AVCJ01000023">
    <property type="protein sequence ID" value="KFL36269.1"/>
    <property type="molecule type" value="Genomic_DNA"/>
</dbReference>
<protein>
    <recommendedName>
        <fullName evidence="4">Riboflavin biosynthesis protein RibA</fullName>
    </recommendedName>
</protein>
<dbReference type="OrthoDB" id="8562850at2"/>
<feature type="transmembrane region" description="Helical" evidence="1">
    <location>
        <begin position="73"/>
        <end position="99"/>
    </location>
</feature>
<keyword evidence="1" id="KW-0472">Membrane</keyword>
<sequence>MSDLPLTGEVSNSKLAAAFESEATARAAVIVLVDQTSLETTQLKVVKPGERHPGIALEPEGGGIFRTLLVAHLWLGLAGLAVGGIAFAVMLSLGVQLVVASPWPSAFVLVFFGGMLGLMLGGLVALRPDHDPYVLATRDAMTKGQTTLVVHALSSEQADQAAALLAEMGGEVTRTL</sequence>
<keyword evidence="1" id="KW-0812">Transmembrane</keyword>
<dbReference type="RefSeq" id="WP_034224323.1">
    <property type="nucleotide sequence ID" value="NZ_AVCJ01000023.1"/>
</dbReference>
<comment type="caution">
    <text evidence="2">The sequence shown here is derived from an EMBL/GenBank/DDBJ whole genome shotgun (WGS) entry which is preliminary data.</text>
</comment>
<organism evidence="2 3">
    <name type="scientific">Arenimonas donghaensis DSM 18148 = HO3-R19</name>
    <dbReference type="NCBI Taxonomy" id="1121014"/>
    <lineage>
        <taxon>Bacteria</taxon>
        <taxon>Pseudomonadati</taxon>
        <taxon>Pseudomonadota</taxon>
        <taxon>Gammaproteobacteria</taxon>
        <taxon>Lysobacterales</taxon>
        <taxon>Lysobacteraceae</taxon>
        <taxon>Arenimonas</taxon>
    </lineage>
</organism>
<evidence type="ECO:0000313" key="2">
    <source>
        <dbReference type="EMBL" id="KFL36269.1"/>
    </source>
</evidence>
<keyword evidence="3" id="KW-1185">Reference proteome</keyword>
<dbReference type="Proteomes" id="UP000029085">
    <property type="component" value="Unassembled WGS sequence"/>
</dbReference>
<keyword evidence="1" id="KW-1133">Transmembrane helix</keyword>
<evidence type="ECO:0000313" key="3">
    <source>
        <dbReference type="Proteomes" id="UP000029085"/>
    </source>
</evidence>
<accession>A0A087MHB6</accession>
<dbReference type="AlphaFoldDB" id="A0A087MHB6"/>
<gene>
    <name evidence="2" type="ORF">N788_05100</name>
</gene>
<reference evidence="2 3" key="2">
    <citation type="journal article" date="2015" name="Stand. Genomic Sci.">
        <title>High quality draft genomic sequence of Arenimonas donghaensis DSM 18148(T).</title>
        <authorList>
            <person name="Chen F."/>
            <person name="Wang H."/>
            <person name="Cao Y."/>
            <person name="Li X."/>
            <person name="Wang G."/>
        </authorList>
    </citation>
    <scope>NUCLEOTIDE SEQUENCE [LARGE SCALE GENOMIC DNA]</scope>
    <source>
        <strain evidence="2 3">HO3-R19</strain>
    </source>
</reference>
<name>A0A087MHB6_9GAMM</name>
<reference evidence="3" key="1">
    <citation type="submission" date="2013-08" db="EMBL/GenBank/DDBJ databases">
        <title>Genome sequencing of Arenimonas donghaensis.</title>
        <authorList>
            <person name="Chen F."/>
            <person name="Wang G."/>
        </authorList>
    </citation>
    <scope>NUCLEOTIDE SEQUENCE [LARGE SCALE GENOMIC DNA]</scope>
    <source>
        <strain evidence="3">HO3-R19</strain>
    </source>
</reference>
<proteinExistence type="predicted"/>
<dbReference type="STRING" id="1121014.N788_05100"/>
<feature type="transmembrane region" description="Helical" evidence="1">
    <location>
        <begin position="105"/>
        <end position="126"/>
    </location>
</feature>